<evidence type="ECO:0000256" key="5">
    <source>
        <dbReference type="SAM" id="Coils"/>
    </source>
</evidence>
<dbReference type="STRING" id="105231.A0A1Y1I189"/>
<feature type="compositionally biased region" description="Basic and acidic residues" evidence="6">
    <location>
        <begin position="561"/>
        <end position="573"/>
    </location>
</feature>
<evidence type="ECO:0000256" key="6">
    <source>
        <dbReference type="SAM" id="MobiDB-lite"/>
    </source>
</evidence>
<dbReference type="Proteomes" id="UP000054558">
    <property type="component" value="Unassembled WGS sequence"/>
</dbReference>
<evidence type="ECO:0000313" key="8">
    <source>
        <dbReference type="EMBL" id="GAQ83722.1"/>
    </source>
</evidence>
<gene>
    <name evidence="8" type="ORF">KFL_001590100</name>
</gene>
<dbReference type="GO" id="GO:0006355">
    <property type="term" value="P:regulation of DNA-templated transcription"/>
    <property type="evidence" value="ECO:0007669"/>
    <property type="project" value="InterPro"/>
</dbReference>
<feature type="domain" description="Homeobox" evidence="7">
    <location>
        <begin position="880"/>
        <end position="921"/>
    </location>
</feature>
<dbReference type="Gene3D" id="1.10.10.60">
    <property type="entry name" value="Homeodomain-like"/>
    <property type="match status" value="1"/>
</dbReference>
<dbReference type="PANTHER" id="PTHR11850">
    <property type="entry name" value="HOMEOBOX PROTEIN TRANSCRIPTION FACTORS"/>
    <property type="match status" value="1"/>
</dbReference>
<dbReference type="PROSITE" id="PS50071">
    <property type="entry name" value="HOMEOBOX_2"/>
    <property type="match status" value="1"/>
</dbReference>
<sequence>MQPGGFQGLDLEAVPDNAVWNARLDEFLRSRRLADPPADLTPSVLRRNTVVQSIAANAMDRRADAQPSPLVQAGDVRMQGLPPSPISRPVGTRTPPLLDFDGFSWHRNSNTSGASLSAAMAHPFVGALRDLQSLANGQEAANHSIVSAPTFPGNTGSWEPVPGTDQLRVSPGHSPRSPRVGPDFLIEAAAEYLREDRAERDESAVHTDPGPGTGLSLLSPFPSTDFPGKQTTARGGDGKTAKAKPLPATESPRVSSLTSLYPVTPPGGENTPRDSPTDRAPPNPLQHIDPPSAQSPSLLDYYRLLAMRLPSDAPARLAAELQELNPQTLHFASDFWAQLAAVRALQAHDPLSAVASSQFSEPSLLALRSLLNFPYGPPAYGHVAHDKAALRQQLAHQEALERHRLDLRAFELQNQERRLAEFYIPPSSPYAGIGPGDLAPSTERAFFTDRRAGLAPESESFAGRKANKLAPRKASFSPRRTDTDAERAGPQQRSPGQPSPLSASSPTGDAFLHNLLTSPPHSPLGLTGVARAAEYASPVGRDAEHLRYALADPGRWLEEEAVERPTRGGREGPKASAVIDLGGRRKSKRGHTEAEEEAEQTGVPQRERPRRKSARLSKSRTDVEEQLGLPSRSRSAGPDRLPVPAPLPAFDAPAGTEWVAGKSKYMPALLHILEEINQLALVSPERAEAERAGLNRELVIRRNELESELEVSGADRQTLASEAEDLEALLVEVQTKKMEYLHENDVLGAQFSASLGVAPHVAESYMKGPREIVAGRFEEVERSLSADLERARRQLGVMARSRRPERNGPNKLDLRPPLAIGASGPAKGGREMALAGPARHMSVRELKERARAFERGGARVGSGARGLSRTAVSILRGWLFDHFLHPYPSDQEKEALAEATNLQRGQIANWFINARVRVWKPMIEQMYKEQKEKEAAEQTGAGPDQGPDSEEQLRLLDVGQRMRSEDEDFQESGEEEDSFGSPDELAHPRRRTNSPDVSAGRPITRAARRKDRRPSDPSEFPGGPFPGISELEGPGNEIPSTNAPSGLAAKQAWPVEGRGGESEFAESGQEAAEPAQENAGHGFLGEYGGDELLGDILEQVPAEAEDAPAYPGGAETEHLLEGGQHDSAREKLPGEAPRRGRGKEGDQGAGKKGSGRQMVGSVEECEYAPGDSGVNTLSEGGDRRGFVGVWDEERGERHMEIEGSGSPAEQRGTFGRHGHSPEFVACQDLDMEKEAPELPRLSEKRGRFA</sequence>
<feature type="coiled-coil region" evidence="5">
    <location>
        <begin position="716"/>
        <end position="743"/>
    </location>
</feature>
<dbReference type="InterPro" id="IPR001356">
    <property type="entry name" value="HD"/>
</dbReference>
<evidence type="ECO:0000256" key="3">
    <source>
        <dbReference type="ARBA" id="ARBA00023242"/>
    </source>
</evidence>
<feature type="compositionally biased region" description="Basic residues" evidence="6">
    <location>
        <begin position="608"/>
        <end position="618"/>
    </location>
</feature>
<name>A0A1Y1I189_KLENI</name>
<feature type="DNA-binding region" description="Homeobox" evidence="4">
    <location>
        <begin position="882"/>
        <end position="922"/>
    </location>
</feature>
<feature type="compositionally biased region" description="Low complexity" evidence="6">
    <location>
        <begin position="489"/>
        <end position="500"/>
    </location>
</feature>
<dbReference type="SUPFAM" id="SSF46689">
    <property type="entry name" value="Homeodomain-like"/>
    <property type="match status" value="1"/>
</dbReference>
<evidence type="ECO:0000256" key="4">
    <source>
        <dbReference type="PROSITE-ProRule" id="PRU00108"/>
    </source>
</evidence>
<keyword evidence="9" id="KW-1185">Reference proteome</keyword>
<feature type="region of interest" description="Disordered" evidence="6">
    <location>
        <begin position="146"/>
        <end position="182"/>
    </location>
</feature>
<comment type="subcellular location">
    <subcellularLocation>
        <location evidence="4">Nucleus</location>
    </subcellularLocation>
</comment>
<reference evidence="8 9" key="1">
    <citation type="journal article" date="2014" name="Nat. Commun.">
        <title>Klebsormidium flaccidum genome reveals primary factors for plant terrestrial adaptation.</title>
        <authorList>
            <person name="Hori K."/>
            <person name="Maruyama F."/>
            <person name="Fujisawa T."/>
            <person name="Togashi T."/>
            <person name="Yamamoto N."/>
            <person name="Seo M."/>
            <person name="Sato S."/>
            <person name="Yamada T."/>
            <person name="Mori H."/>
            <person name="Tajima N."/>
            <person name="Moriyama T."/>
            <person name="Ikeuchi M."/>
            <person name="Watanabe M."/>
            <person name="Wada H."/>
            <person name="Kobayashi K."/>
            <person name="Saito M."/>
            <person name="Masuda T."/>
            <person name="Sasaki-Sekimoto Y."/>
            <person name="Mashiguchi K."/>
            <person name="Awai K."/>
            <person name="Shimojima M."/>
            <person name="Masuda S."/>
            <person name="Iwai M."/>
            <person name="Nobusawa T."/>
            <person name="Narise T."/>
            <person name="Kondo S."/>
            <person name="Saito H."/>
            <person name="Sato R."/>
            <person name="Murakawa M."/>
            <person name="Ihara Y."/>
            <person name="Oshima-Yamada Y."/>
            <person name="Ohtaka K."/>
            <person name="Satoh M."/>
            <person name="Sonobe K."/>
            <person name="Ishii M."/>
            <person name="Ohtani R."/>
            <person name="Kanamori-Sato M."/>
            <person name="Honoki R."/>
            <person name="Miyazaki D."/>
            <person name="Mochizuki H."/>
            <person name="Umetsu J."/>
            <person name="Higashi K."/>
            <person name="Shibata D."/>
            <person name="Kamiya Y."/>
            <person name="Sato N."/>
            <person name="Nakamura Y."/>
            <person name="Tabata S."/>
            <person name="Ida S."/>
            <person name="Kurokawa K."/>
            <person name="Ohta H."/>
        </authorList>
    </citation>
    <scope>NUCLEOTIDE SEQUENCE [LARGE SCALE GENOMIC DNA]</scope>
    <source>
        <strain evidence="8 9">NIES-2285</strain>
    </source>
</reference>
<feature type="region of interest" description="Disordered" evidence="6">
    <location>
        <begin position="929"/>
        <end position="950"/>
    </location>
</feature>
<keyword evidence="3 4" id="KW-0539">Nucleus</keyword>
<keyword evidence="2 4" id="KW-0371">Homeobox</keyword>
<dbReference type="EMBL" id="DF237108">
    <property type="protein sequence ID" value="GAQ83722.1"/>
    <property type="molecule type" value="Genomic_DNA"/>
</dbReference>
<feature type="region of interest" description="Disordered" evidence="6">
    <location>
        <begin position="561"/>
        <end position="641"/>
    </location>
</feature>
<feature type="compositionally biased region" description="Acidic residues" evidence="6">
    <location>
        <begin position="965"/>
        <end position="978"/>
    </location>
</feature>
<dbReference type="CDD" id="cd00086">
    <property type="entry name" value="homeodomain"/>
    <property type="match status" value="1"/>
</dbReference>
<organism evidence="8 9">
    <name type="scientific">Klebsormidium nitens</name>
    <name type="common">Green alga</name>
    <name type="synonym">Ulothrix nitens</name>
    <dbReference type="NCBI Taxonomy" id="105231"/>
    <lineage>
        <taxon>Eukaryota</taxon>
        <taxon>Viridiplantae</taxon>
        <taxon>Streptophyta</taxon>
        <taxon>Klebsormidiophyceae</taxon>
        <taxon>Klebsormidiales</taxon>
        <taxon>Klebsormidiaceae</taxon>
        <taxon>Klebsormidium</taxon>
    </lineage>
</organism>
<dbReference type="Pfam" id="PF05920">
    <property type="entry name" value="Homeobox_KN"/>
    <property type="match status" value="1"/>
</dbReference>
<feature type="compositionally biased region" description="Basic and acidic residues" evidence="6">
    <location>
        <begin position="1230"/>
        <end position="1249"/>
    </location>
</feature>
<keyword evidence="5" id="KW-0175">Coiled coil</keyword>
<feature type="compositionally biased region" description="Basic and acidic residues" evidence="6">
    <location>
        <begin position="802"/>
        <end position="814"/>
    </location>
</feature>
<feature type="compositionally biased region" description="Polar residues" evidence="6">
    <location>
        <begin position="146"/>
        <end position="157"/>
    </location>
</feature>
<feature type="region of interest" description="Disordered" evidence="6">
    <location>
        <begin position="197"/>
        <end position="295"/>
    </location>
</feature>
<dbReference type="GO" id="GO:0003677">
    <property type="term" value="F:DNA binding"/>
    <property type="evidence" value="ECO:0007669"/>
    <property type="project" value="UniProtKB-UniRule"/>
</dbReference>
<dbReference type="AlphaFoldDB" id="A0A1Y1I189"/>
<evidence type="ECO:0000313" key="9">
    <source>
        <dbReference type="Proteomes" id="UP000054558"/>
    </source>
</evidence>
<feature type="region of interest" description="Disordered" evidence="6">
    <location>
        <begin position="801"/>
        <end position="832"/>
    </location>
</feature>
<feature type="compositionally biased region" description="Basic and acidic residues" evidence="6">
    <location>
        <begin position="1115"/>
        <end position="1146"/>
    </location>
</feature>
<accession>A0A1Y1I189</accession>
<feature type="region of interest" description="Disordered" evidence="6">
    <location>
        <begin position="962"/>
        <end position="1249"/>
    </location>
</feature>
<dbReference type="GO" id="GO:0005634">
    <property type="term" value="C:nucleus"/>
    <property type="evidence" value="ECO:0000318"/>
    <property type="project" value="GO_Central"/>
</dbReference>
<dbReference type="InterPro" id="IPR009057">
    <property type="entry name" value="Homeodomain-like_sf"/>
</dbReference>
<dbReference type="SMART" id="SM00389">
    <property type="entry name" value="HOX"/>
    <property type="match status" value="1"/>
</dbReference>
<feature type="compositionally biased region" description="Polar residues" evidence="6">
    <location>
        <begin position="252"/>
        <end position="261"/>
    </location>
</feature>
<protein>
    <submittedName>
        <fullName evidence="8">Homeodomain protein</fullName>
    </submittedName>
</protein>
<dbReference type="InterPro" id="IPR008422">
    <property type="entry name" value="KN_HD"/>
</dbReference>
<evidence type="ECO:0000256" key="1">
    <source>
        <dbReference type="ARBA" id="ARBA00023125"/>
    </source>
</evidence>
<dbReference type="OrthoDB" id="10056939at2759"/>
<keyword evidence="1 4" id="KW-0238">DNA-binding</keyword>
<feature type="region of interest" description="Disordered" evidence="6">
    <location>
        <begin position="457"/>
        <end position="518"/>
    </location>
</feature>
<feature type="compositionally biased region" description="Basic and acidic residues" evidence="6">
    <location>
        <begin position="1180"/>
        <end position="1201"/>
    </location>
</feature>
<evidence type="ECO:0000256" key="2">
    <source>
        <dbReference type="ARBA" id="ARBA00023155"/>
    </source>
</evidence>
<evidence type="ECO:0000259" key="7">
    <source>
        <dbReference type="PROSITE" id="PS50071"/>
    </source>
</evidence>
<proteinExistence type="predicted"/>
<dbReference type="InterPro" id="IPR050224">
    <property type="entry name" value="TALE_homeobox"/>
</dbReference>